<gene>
    <name evidence="1" type="ORF">TRUGW13939_04686</name>
</gene>
<proteinExistence type="predicted"/>
<reference evidence="2" key="1">
    <citation type="submission" date="2020-06" db="EMBL/GenBank/DDBJ databases">
        <title>A chromosome-scale genome assembly of Talaromyces rugulosus W13939.</title>
        <authorList>
            <person name="Wang B."/>
            <person name="Guo L."/>
            <person name="Ye K."/>
            <person name="Wang L."/>
        </authorList>
    </citation>
    <scope>NUCLEOTIDE SEQUENCE [LARGE SCALE GENOMIC DNA]</scope>
    <source>
        <strain evidence="2">W13939</strain>
    </source>
</reference>
<sequence length="289" mass="33050">MSPNKATAKDEEKADPPQRISKEISILLRWRKLVDDCKSTAGSANKPERTTLLPQLDERMNEINDKLDGQEDKIGAIIEYPLGGDKEADRIKLFFCAQCILSTEIRENWRIIWAIDYLNWLAGQDVTDNDLLSYEEGFREDERWPICYLIKETEKTATRCKKEDKILDFERWLHQQSIFCGHIAFKLESLYGYLVKTHWRAETDEEKEGLIAKFGQVGGLLFDEAARANRGELSNIALRSRERSDGKIAATSSEIIFEISKRIEPSGVLSWKLCLPPGFLECCSPSLGL</sequence>
<evidence type="ECO:0000313" key="1">
    <source>
        <dbReference type="EMBL" id="QKX57568.1"/>
    </source>
</evidence>
<protein>
    <submittedName>
        <fullName evidence="1">Uncharacterized protein</fullName>
    </submittedName>
</protein>
<evidence type="ECO:0000313" key="2">
    <source>
        <dbReference type="Proteomes" id="UP000509510"/>
    </source>
</evidence>
<dbReference type="EMBL" id="CP055899">
    <property type="protein sequence ID" value="QKX57568.1"/>
    <property type="molecule type" value="Genomic_DNA"/>
</dbReference>
<organism evidence="1 2">
    <name type="scientific">Talaromyces rugulosus</name>
    <name type="common">Penicillium rugulosum</name>
    <dbReference type="NCBI Taxonomy" id="121627"/>
    <lineage>
        <taxon>Eukaryota</taxon>
        <taxon>Fungi</taxon>
        <taxon>Dikarya</taxon>
        <taxon>Ascomycota</taxon>
        <taxon>Pezizomycotina</taxon>
        <taxon>Eurotiomycetes</taxon>
        <taxon>Eurotiomycetidae</taxon>
        <taxon>Eurotiales</taxon>
        <taxon>Trichocomaceae</taxon>
        <taxon>Talaromyces</taxon>
        <taxon>Talaromyces sect. Islandici</taxon>
    </lineage>
</organism>
<dbReference type="AlphaFoldDB" id="A0A7H8QV12"/>
<keyword evidence="2" id="KW-1185">Reference proteome</keyword>
<accession>A0A7H8QV12</accession>
<dbReference type="RefSeq" id="XP_035343746.1">
    <property type="nucleotide sequence ID" value="XM_035487853.1"/>
</dbReference>
<dbReference type="Proteomes" id="UP000509510">
    <property type="component" value="Chromosome II"/>
</dbReference>
<dbReference type="KEGG" id="trg:TRUGW13939_04686"/>
<dbReference type="GeneID" id="55992186"/>
<name>A0A7H8QV12_TALRU</name>